<sequence length="213" mass="23340">MGGKIKTITHPHTRRGRDTTRTRCYFPHTALPYHRLRVCLRICLPARLPACLPACLLVSLCVYVRVCSLDVSGPVIRHCSRAVRAPQASILHDPSCLRSRWPQARKGKAGQGRARRGEWKGRVVTEAIITVFSLRPSRALLSAGRGQLPQVYLWESHEVTAHSTPTHLHPSPLGTAAQTAASASAIPAARLWHCCVPPPPPPPPTTVVVHKLT</sequence>
<organism evidence="1 2">
    <name type="scientific">Polychaeton citri CBS 116435</name>
    <dbReference type="NCBI Taxonomy" id="1314669"/>
    <lineage>
        <taxon>Eukaryota</taxon>
        <taxon>Fungi</taxon>
        <taxon>Dikarya</taxon>
        <taxon>Ascomycota</taxon>
        <taxon>Pezizomycotina</taxon>
        <taxon>Dothideomycetes</taxon>
        <taxon>Dothideomycetidae</taxon>
        <taxon>Capnodiales</taxon>
        <taxon>Capnodiaceae</taxon>
        <taxon>Polychaeton</taxon>
    </lineage>
</organism>
<evidence type="ECO:0000313" key="1">
    <source>
        <dbReference type="EMBL" id="KAF2724554.1"/>
    </source>
</evidence>
<gene>
    <name evidence="1" type="ORF">K431DRAFT_146764</name>
</gene>
<keyword evidence="2" id="KW-1185">Reference proteome</keyword>
<dbReference type="AlphaFoldDB" id="A0A9P4QDR9"/>
<proteinExistence type="predicted"/>
<dbReference type="EMBL" id="MU003771">
    <property type="protein sequence ID" value="KAF2724554.1"/>
    <property type="molecule type" value="Genomic_DNA"/>
</dbReference>
<evidence type="ECO:0000313" key="2">
    <source>
        <dbReference type="Proteomes" id="UP000799441"/>
    </source>
</evidence>
<dbReference type="Proteomes" id="UP000799441">
    <property type="component" value="Unassembled WGS sequence"/>
</dbReference>
<accession>A0A9P4QDR9</accession>
<comment type="caution">
    <text evidence="1">The sequence shown here is derived from an EMBL/GenBank/DDBJ whole genome shotgun (WGS) entry which is preliminary data.</text>
</comment>
<name>A0A9P4QDR9_9PEZI</name>
<reference evidence="1" key="1">
    <citation type="journal article" date="2020" name="Stud. Mycol.">
        <title>101 Dothideomycetes genomes: a test case for predicting lifestyles and emergence of pathogens.</title>
        <authorList>
            <person name="Haridas S."/>
            <person name="Albert R."/>
            <person name="Binder M."/>
            <person name="Bloem J."/>
            <person name="Labutti K."/>
            <person name="Salamov A."/>
            <person name="Andreopoulos B."/>
            <person name="Baker S."/>
            <person name="Barry K."/>
            <person name="Bills G."/>
            <person name="Bluhm B."/>
            <person name="Cannon C."/>
            <person name="Castanera R."/>
            <person name="Culley D."/>
            <person name="Daum C."/>
            <person name="Ezra D."/>
            <person name="Gonzalez J."/>
            <person name="Henrissat B."/>
            <person name="Kuo A."/>
            <person name="Liang C."/>
            <person name="Lipzen A."/>
            <person name="Lutzoni F."/>
            <person name="Magnuson J."/>
            <person name="Mondo S."/>
            <person name="Nolan M."/>
            <person name="Ohm R."/>
            <person name="Pangilinan J."/>
            <person name="Park H.-J."/>
            <person name="Ramirez L."/>
            <person name="Alfaro M."/>
            <person name="Sun H."/>
            <person name="Tritt A."/>
            <person name="Yoshinaga Y."/>
            <person name="Zwiers L.-H."/>
            <person name="Turgeon B."/>
            <person name="Goodwin S."/>
            <person name="Spatafora J."/>
            <person name="Crous P."/>
            <person name="Grigoriev I."/>
        </authorList>
    </citation>
    <scope>NUCLEOTIDE SEQUENCE</scope>
    <source>
        <strain evidence="1">CBS 116435</strain>
    </source>
</reference>
<protein>
    <submittedName>
        <fullName evidence="1">Uncharacterized protein</fullName>
    </submittedName>
</protein>